<dbReference type="Proteomes" id="UP000499080">
    <property type="component" value="Unassembled WGS sequence"/>
</dbReference>
<sequence>MAAAAHPSRRRRSVIGVDVTQPQTIIVRPNRSENPLTSPAAYQSFNGGSPSWGGITLIGIFRYKAQNRNRLLYVLYRKLWTRKTVNSIDTGPSHTSLQAKDDSRPNVTEISAPFVKCD</sequence>
<keyword evidence="2" id="KW-1185">Reference proteome</keyword>
<dbReference type="EMBL" id="BGPR01001475">
    <property type="protein sequence ID" value="GBM54812.1"/>
    <property type="molecule type" value="Genomic_DNA"/>
</dbReference>
<protein>
    <submittedName>
        <fullName evidence="1">Uncharacterized protein</fullName>
    </submittedName>
</protein>
<dbReference type="AlphaFoldDB" id="A0A4Y2GLT6"/>
<proteinExistence type="predicted"/>
<gene>
    <name evidence="1" type="ORF">AVEN_6239_1</name>
</gene>
<name>A0A4Y2GLT6_ARAVE</name>
<organism evidence="1 2">
    <name type="scientific">Araneus ventricosus</name>
    <name type="common">Orbweaver spider</name>
    <name type="synonym">Epeira ventricosa</name>
    <dbReference type="NCBI Taxonomy" id="182803"/>
    <lineage>
        <taxon>Eukaryota</taxon>
        <taxon>Metazoa</taxon>
        <taxon>Ecdysozoa</taxon>
        <taxon>Arthropoda</taxon>
        <taxon>Chelicerata</taxon>
        <taxon>Arachnida</taxon>
        <taxon>Araneae</taxon>
        <taxon>Araneomorphae</taxon>
        <taxon>Entelegynae</taxon>
        <taxon>Araneoidea</taxon>
        <taxon>Araneidae</taxon>
        <taxon>Araneus</taxon>
    </lineage>
</organism>
<accession>A0A4Y2GLT6</accession>
<evidence type="ECO:0000313" key="2">
    <source>
        <dbReference type="Proteomes" id="UP000499080"/>
    </source>
</evidence>
<comment type="caution">
    <text evidence="1">The sequence shown here is derived from an EMBL/GenBank/DDBJ whole genome shotgun (WGS) entry which is preliminary data.</text>
</comment>
<evidence type="ECO:0000313" key="1">
    <source>
        <dbReference type="EMBL" id="GBM54812.1"/>
    </source>
</evidence>
<reference evidence="1 2" key="1">
    <citation type="journal article" date="2019" name="Sci. Rep.">
        <title>Orb-weaving spider Araneus ventricosus genome elucidates the spidroin gene catalogue.</title>
        <authorList>
            <person name="Kono N."/>
            <person name="Nakamura H."/>
            <person name="Ohtoshi R."/>
            <person name="Moran D.A.P."/>
            <person name="Shinohara A."/>
            <person name="Yoshida Y."/>
            <person name="Fujiwara M."/>
            <person name="Mori M."/>
            <person name="Tomita M."/>
            <person name="Arakawa K."/>
        </authorList>
    </citation>
    <scope>NUCLEOTIDE SEQUENCE [LARGE SCALE GENOMIC DNA]</scope>
</reference>